<dbReference type="InterPro" id="IPR020846">
    <property type="entry name" value="MFS_dom"/>
</dbReference>
<feature type="transmembrane region" description="Helical" evidence="8">
    <location>
        <begin position="90"/>
        <end position="108"/>
    </location>
</feature>
<feature type="transmembrane region" description="Helical" evidence="8">
    <location>
        <begin position="444"/>
        <end position="465"/>
    </location>
</feature>
<dbReference type="PANTHER" id="PTHR42718">
    <property type="entry name" value="MAJOR FACILITATOR SUPERFAMILY MULTIDRUG TRANSPORTER MFSC"/>
    <property type="match status" value="1"/>
</dbReference>
<feature type="transmembrane region" description="Helical" evidence="8">
    <location>
        <begin position="278"/>
        <end position="299"/>
    </location>
</feature>
<dbReference type="Gene3D" id="1.20.1720.10">
    <property type="entry name" value="Multidrug resistance protein D"/>
    <property type="match status" value="1"/>
</dbReference>
<keyword evidence="3" id="KW-0813">Transport</keyword>
<sequence>MLKHSWAPTRESLVERFGDRYAWLALLVVAFGTVAAVLSTTSFNVAIPALVAHFGLGQERIQWSITGFMGAMTVAMLPTPWLLERFGFRRCFLAAIAVLAAASVAGSLSPSIGFMVTMRVVQGLAAGLLQPLGTLAVLRLFPAHRQGKASGILGFGIILAPAVAPALGGLLLDHYGWPAIFWINLPFCLVAGVAALYLLPVAGERTPRPFDWPGVGMLAVATVCTIESVSSLHHSGLGSPWTWLPAAGAVAGFACFVRHSMRTPAPVVHPELFADRPFAMGSIVSFAYGFGFYASTYLIPVFMQTALGYSATQAGAILLPAGLVLAVCMPLAGHLADRHHPQRVTLTGLAVFGVSFVLLAIFGGGIAHGELIAVTVLGRVGLGLILPSLNLAALRGLAPHQLGQSSAVITYARQLGGVMGVAVAAVFVEWQASVLDPGTALATAFARSFLMLAAVLAAAFVAGCLMRHPSANKDRAG</sequence>
<dbReference type="SUPFAM" id="SSF103473">
    <property type="entry name" value="MFS general substrate transporter"/>
    <property type="match status" value="1"/>
</dbReference>
<evidence type="ECO:0000256" key="4">
    <source>
        <dbReference type="ARBA" id="ARBA00022475"/>
    </source>
</evidence>
<evidence type="ECO:0000313" key="10">
    <source>
        <dbReference type="EMBL" id="THF57239.1"/>
    </source>
</evidence>
<dbReference type="PANTHER" id="PTHR42718:SF9">
    <property type="entry name" value="MAJOR FACILITATOR SUPERFAMILY MULTIDRUG TRANSPORTER MFSC"/>
    <property type="match status" value="1"/>
</dbReference>
<evidence type="ECO:0000256" key="2">
    <source>
        <dbReference type="ARBA" id="ARBA00008537"/>
    </source>
</evidence>
<evidence type="ECO:0000256" key="7">
    <source>
        <dbReference type="ARBA" id="ARBA00023136"/>
    </source>
</evidence>
<feature type="transmembrane region" description="Helical" evidence="8">
    <location>
        <begin position="21"/>
        <end position="41"/>
    </location>
</feature>
<feature type="transmembrane region" description="Helical" evidence="8">
    <location>
        <begin position="178"/>
        <end position="198"/>
    </location>
</feature>
<keyword evidence="4" id="KW-1003">Cell membrane</keyword>
<reference evidence="10 11" key="1">
    <citation type="submission" date="2019-04" db="EMBL/GenBank/DDBJ databases">
        <title>Azoarcus rhizosphaerae sp. nov. isolated from rhizosphere of Ficus religiosa.</title>
        <authorList>
            <person name="Lin S.-Y."/>
            <person name="Hameed A."/>
            <person name="Hsu Y.-H."/>
            <person name="Young C.-C."/>
        </authorList>
    </citation>
    <scope>NUCLEOTIDE SEQUENCE [LARGE SCALE GENOMIC DNA]</scope>
    <source>
        <strain evidence="10 11">CC-YHH848</strain>
    </source>
</reference>
<name>A0A4V3WA01_9RHOO</name>
<dbReference type="GO" id="GO:0022857">
    <property type="term" value="F:transmembrane transporter activity"/>
    <property type="evidence" value="ECO:0007669"/>
    <property type="project" value="InterPro"/>
</dbReference>
<evidence type="ECO:0000256" key="3">
    <source>
        <dbReference type="ARBA" id="ARBA00022448"/>
    </source>
</evidence>
<dbReference type="InterPro" id="IPR011701">
    <property type="entry name" value="MFS"/>
</dbReference>
<dbReference type="AlphaFoldDB" id="A0A4V3WA01"/>
<feature type="transmembrane region" description="Helical" evidence="8">
    <location>
        <begin position="344"/>
        <end position="366"/>
    </location>
</feature>
<dbReference type="Proteomes" id="UP000307956">
    <property type="component" value="Unassembled WGS sequence"/>
</dbReference>
<dbReference type="EMBL" id="SSOD01000018">
    <property type="protein sequence ID" value="THF57239.1"/>
    <property type="molecule type" value="Genomic_DNA"/>
</dbReference>
<dbReference type="InterPro" id="IPR036259">
    <property type="entry name" value="MFS_trans_sf"/>
</dbReference>
<keyword evidence="7 8" id="KW-0472">Membrane</keyword>
<gene>
    <name evidence="10" type="ORF">E6O51_18240</name>
</gene>
<accession>A0A4V3WA01</accession>
<dbReference type="OrthoDB" id="9807274at2"/>
<dbReference type="InterPro" id="IPR004638">
    <property type="entry name" value="EmrB-like"/>
</dbReference>
<keyword evidence="6 8" id="KW-1133">Transmembrane helix</keyword>
<organism evidence="10 11">
    <name type="scientific">Pseudothauera rhizosphaerae</name>
    <dbReference type="NCBI Taxonomy" id="2565932"/>
    <lineage>
        <taxon>Bacteria</taxon>
        <taxon>Pseudomonadati</taxon>
        <taxon>Pseudomonadota</taxon>
        <taxon>Betaproteobacteria</taxon>
        <taxon>Rhodocyclales</taxon>
        <taxon>Zoogloeaceae</taxon>
        <taxon>Pseudothauera</taxon>
    </lineage>
</organism>
<feature type="transmembrane region" description="Helical" evidence="8">
    <location>
        <begin position="61"/>
        <end position="83"/>
    </location>
</feature>
<keyword evidence="5 8" id="KW-0812">Transmembrane</keyword>
<evidence type="ECO:0000259" key="9">
    <source>
        <dbReference type="PROSITE" id="PS50850"/>
    </source>
</evidence>
<evidence type="ECO:0000313" key="11">
    <source>
        <dbReference type="Proteomes" id="UP000307956"/>
    </source>
</evidence>
<feature type="transmembrane region" description="Helical" evidence="8">
    <location>
        <begin position="311"/>
        <end position="332"/>
    </location>
</feature>
<keyword evidence="11" id="KW-1185">Reference proteome</keyword>
<evidence type="ECO:0000256" key="5">
    <source>
        <dbReference type="ARBA" id="ARBA00022692"/>
    </source>
</evidence>
<evidence type="ECO:0000256" key="6">
    <source>
        <dbReference type="ARBA" id="ARBA00022989"/>
    </source>
</evidence>
<comment type="caution">
    <text evidence="10">The sequence shown here is derived from an EMBL/GenBank/DDBJ whole genome shotgun (WGS) entry which is preliminary data.</text>
</comment>
<feature type="transmembrane region" description="Helical" evidence="8">
    <location>
        <begin position="210"/>
        <end position="229"/>
    </location>
</feature>
<feature type="transmembrane region" description="Helical" evidence="8">
    <location>
        <begin position="153"/>
        <end position="172"/>
    </location>
</feature>
<comment type="similarity">
    <text evidence="2">Belongs to the major facilitator superfamily. EmrB family.</text>
</comment>
<dbReference type="Pfam" id="PF07690">
    <property type="entry name" value="MFS_1"/>
    <property type="match status" value="1"/>
</dbReference>
<protein>
    <submittedName>
        <fullName evidence="10">DHA2 family efflux MFS transporter permease subunit</fullName>
    </submittedName>
</protein>
<evidence type="ECO:0000256" key="1">
    <source>
        <dbReference type="ARBA" id="ARBA00004651"/>
    </source>
</evidence>
<dbReference type="PROSITE" id="PS50850">
    <property type="entry name" value="MFS"/>
    <property type="match status" value="1"/>
</dbReference>
<feature type="transmembrane region" description="Helical" evidence="8">
    <location>
        <begin position="241"/>
        <end position="257"/>
    </location>
</feature>
<dbReference type="NCBIfam" id="TIGR00711">
    <property type="entry name" value="efflux_EmrB"/>
    <property type="match status" value="1"/>
</dbReference>
<dbReference type="Gene3D" id="1.20.1250.20">
    <property type="entry name" value="MFS general substrate transporter like domains"/>
    <property type="match status" value="1"/>
</dbReference>
<comment type="subcellular location">
    <subcellularLocation>
        <location evidence="1">Cell membrane</location>
        <topology evidence="1">Multi-pass membrane protein</topology>
    </subcellularLocation>
</comment>
<evidence type="ECO:0000256" key="8">
    <source>
        <dbReference type="SAM" id="Phobius"/>
    </source>
</evidence>
<proteinExistence type="inferred from homology"/>
<dbReference type="GO" id="GO:0005886">
    <property type="term" value="C:plasma membrane"/>
    <property type="evidence" value="ECO:0007669"/>
    <property type="project" value="UniProtKB-SubCell"/>
</dbReference>
<feature type="transmembrane region" description="Helical" evidence="8">
    <location>
        <begin position="415"/>
        <end position="432"/>
    </location>
</feature>
<feature type="transmembrane region" description="Helical" evidence="8">
    <location>
        <begin position="120"/>
        <end position="141"/>
    </location>
</feature>
<feature type="transmembrane region" description="Helical" evidence="8">
    <location>
        <begin position="372"/>
        <end position="394"/>
    </location>
</feature>
<feature type="domain" description="Major facilitator superfamily (MFS) profile" evidence="9">
    <location>
        <begin position="25"/>
        <end position="471"/>
    </location>
</feature>